<dbReference type="Proteomes" id="UP000018300">
    <property type="component" value="Unassembled WGS sequence"/>
</dbReference>
<keyword evidence="1" id="KW-0472">Membrane</keyword>
<evidence type="ECO:0000256" key="1">
    <source>
        <dbReference type="SAM" id="Phobius"/>
    </source>
</evidence>
<evidence type="ECO:0000313" key="2">
    <source>
        <dbReference type="EMBL" id="CCY77463.1"/>
    </source>
</evidence>
<reference evidence="2" key="1">
    <citation type="submission" date="2012-11" db="EMBL/GenBank/DDBJ databases">
        <title>Dependencies among metagenomic species, viruses, plasmids and units of genetic variation.</title>
        <authorList>
            <person name="Nielsen H.B."/>
            <person name="Almeida M."/>
            <person name="Juncker A.S."/>
            <person name="Rasmussen S."/>
            <person name="Li J."/>
            <person name="Sunagawa S."/>
            <person name="Plichta D."/>
            <person name="Gautier L."/>
            <person name="Le Chatelier E."/>
            <person name="Peletier E."/>
            <person name="Bonde I."/>
            <person name="Nielsen T."/>
            <person name="Manichanh C."/>
            <person name="Arumugam M."/>
            <person name="Batto J."/>
            <person name="Santos M.B.Q.D."/>
            <person name="Blom N."/>
            <person name="Borruel N."/>
            <person name="Burgdorf K.S."/>
            <person name="Boumezbeur F."/>
            <person name="Casellas F."/>
            <person name="Dore J."/>
            <person name="Guarner F."/>
            <person name="Hansen T."/>
            <person name="Hildebrand F."/>
            <person name="Kaas R.S."/>
            <person name="Kennedy S."/>
            <person name="Kristiansen K."/>
            <person name="Kultima J.R."/>
            <person name="Leonard P."/>
            <person name="Levenez F."/>
            <person name="Lund O."/>
            <person name="Moumen B."/>
            <person name="Le Paslier D."/>
            <person name="Pons N."/>
            <person name="Pedersen O."/>
            <person name="Prifti E."/>
            <person name="Qin J."/>
            <person name="Raes J."/>
            <person name="Tap J."/>
            <person name="Tims S."/>
            <person name="Ussery D.W."/>
            <person name="Yamada T."/>
            <person name="MetaHit consortium"/>
            <person name="Renault P."/>
            <person name="Sicheritz-Ponten T."/>
            <person name="Bork P."/>
            <person name="Wang J."/>
            <person name="Brunak S."/>
            <person name="Ehrlich S.D."/>
        </authorList>
    </citation>
    <scope>NUCLEOTIDE SEQUENCE [LARGE SCALE GENOMIC DNA]</scope>
</reference>
<proteinExistence type="predicted"/>
<keyword evidence="1" id="KW-1133">Transmembrane helix</keyword>
<organism evidence="2 3">
    <name type="scientific">Eshraghiella crossota CAG:259</name>
    <dbReference type="NCBI Taxonomy" id="1263062"/>
    <lineage>
        <taxon>Bacteria</taxon>
        <taxon>Bacillati</taxon>
        <taxon>Bacillota</taxon>
        <taxon>Clostridia</taxon>
        <taxon>Lachnospirales</taxon>
        <taxon>Lachnospiraceae</taxon>
        <taxon>Eshraghiella</taxon>
    </lineage>
</organism>
<keyword evidence="1" id="KW-0812">Transmembrane</keyword>
<dbReference type="AlphaFoldDB" id="R5LEA4"/>
<gene>
    <name evidence="2" type="ORF">BN569_00776</name>
</gene>
<feature type="transmembrane region" description="Helical" evidence="1">
    <location>
        <begin position="245"/>
        <end position="266"/>
    </location>
</feature>
<sequence length="367" mass="42111">MTKLYSRMFPVILILIFEITIATAALTNVWAAVAFYTQKGGSASQDEMYYVAVNDYTDRDIEYQEYLDSAKKSVKAFFDEMSKSDCEIWVYPVAVEAAEGDNVLCRLYLGTKEDSEYFNQVKGVYVGNDIKYYCKNNKIKIYSEEFDVLGYLDSDGFEKNSMIYARYGDFSDVSKEQIAAYIVEQTVSSSGNNSFTIFSADSNIKELIRADAEKYNMVLKEEDDQAEDGMIVYSHDVTNRIFKPILFVLLSMACFGLLVQTMIWFIDREKETIIIKKIYGISITRIYFPMYIVALISWISGSVISFIFQYIVDYLVLGYEKISVMKYTMVSTGASFILIIFILLITSLIYYCKSDKIINKINREGSI</sequence>
<feature type="transmembrane region" description="Helical" evidence="1">
    <location>
        <begin position="332"/>
        <end position="352"/>
    </location>
</feature>
<evidence type="ECO:0000313" key="3">
    <source>
        <dbReference type="Proteomes" id="UP000018300"/>
    </source>
</evidence>
<accession>R5LEA4</accession>
<feature type="transmembrane region" description="Helical" evidence="1">
    <location>
        <begin position="286"/>
        <end position="312"/>
    </location>
</feature>
<name>R5LEA4_9FIRM</name>
<comment type="caution">
    <text evidence="2">The sequence shown here is derived from an EMBL/GenBank/DDBJ whole genome shotgun (WGS) entry which is preliminary data.</text>
</comment>
<protein>
    <submittedName>
        <fullName evidence="2">Uncharacterized protein</fullName>
    </submittedName>
</protein>
<dbReference type="EMBL" id="CAYU010000064">
    <property type="protein sequence ID" value="CCY77463.1"/>
    <property type="molecule type" value="Genomic_DNA"/>
</dbReference>